<protein>
    <submittedName>
        <fullName evidence="1">Uncharacterized protein</fullName>
    </submittedName>
</protein>
<dbReference type="Proteomes" id="UP000224076">
    <property type="component" value="Unassembled WGS sequence"/>
</dbReference>
<sequence>MYNLIHEKHSFFSLHNEKLTYLFQYSQLISTKRAILFELLFFKTSISMVNEIISTIQQEISTYRQITTNSHRIIPYFITLFSKL</sequence>
<reference evidence="1 2" key="1">
    <citation type="submission" date="2017-09" db="EMBL/GenBank/DDBJ databases">
        <title>Large-scale bioinformatics analysis of Bacillus genomes uncovers conserved roles of natural products in bacterial physiology.</title>
        <authorList>
            <consortium name="Agbiome Team Llc"/>
            <person name="Bleich R.M."/>
            <person name="Grubbs K.J."/>
            <person name="Santa Maria K.C."/>
            <person name="Allen S.E."/>
            <person name="Farag S."/>
            <person name="Shank E.A."/>
            <person name="Bowers A."/>
        </authorList>
    </citation>
    <scope>NUCLEOTIDE SEQUENCE [LARGE SCALE GENOMIC DNA]</scope>
    <source>
        <strain evidence="1 2">AFS061806</strain>
    </source>
</reference>
<comment type="caution">
    <text evidence="1">The sequence shown here is derived from an EMBL/GenBank/DDBJ whole genome shotgun (WGS) entry which is preliminary data.</text>
</comment>
<organism evidence="1 2">
    <name type="scientific">Bacillus cereus</name>
    <dbReference type="NCBI Taxonomy" id="1396"/>
    <lineage>
        <taxon>Bacteria</taxon>
        <taxon>Bacillati</taxon>
        <taxon>Bacillota</taxon>
        <taxon>Bacilli</taxon>
        <taxon>Bacillales</taxon>
        <taxon>Bacillaceae</taxon>
        <taxon>Bacillus</taxon>
        <taxon>Bacillus cereus group</taxon>
    </lineage>
</organism>
<dbReference type="EMBL" id="NVDG01000020">
    <property type="protein sequence ID" value="PFU43239.1"/>
    <property type="molecule type" value="Genomic_DNA"/>
</dbReference>
<evidence type="ECO:0000313" key="1">
    <source>
        <dbReference type="EMBL" id="PFU43239.1"/>
    </source>
</evidence>
<name>A0A2B0U540_BACCE</name>
<dbReference type="AlphaFoldDB" id="A0A2B0U540"/>
<evidence type="ECO:0000313" key="2">
    <source>
        <dbReference type="Proteomes" id="UP000224076"/>
    </source>
</evidence>
<gene>
    <name evidence="1" type="ORF">COK86_11800</name>
</gene>
<accession>A0A2B0U540</accession>
<proteinExistence type="predicted"/>